<proteinExistence type="predicted"/>
<evidence type="ECO:0000256" key="1">
    <source>
        <dbReference type="SAM" id="MobiDB-lite"/>
    </source>
</evidence>
<dbReference type="AlphaFoldDB" id="A0A4Z2EZB0"/>
<organism evidence="2 3">
    <name type="scientific">Liparis tanakae</name>
    <name type="common">Tanaka's snailfish</name>
    <dbReference type="NCBI Taxonomy" id="230148"/>
    <lineage>
        <taxon>Eukaryota</taxon>
        <taxon>Metazoa</taxon>
        <taxon>Chordata</taxon>
        <taxon>Craniata</taxon>
        <taxon>Vertebrata</taxon>
        <taxon>Euteleostomi</taxon>
        <taxon>Actinopterygii</taxon>
        <taxon>Neopterygii</taxon>
        <taxon>Teleostei</taxon>
        <taxon>Neoteleostei</taxon>
        <taxon>Acanthomorphata</taxon>
        <taxon>Eupercaria</taxon>
        <taxon>Perciformes</taxon>
        <taxon>Cottioidei</taxon>
        <taxon>Cottales</taxon>
        <taxon>Liparidae</taxon>
        <taxon>Liparis</taxon>
    </lineage>
</organism>
<dbReference type="EMBL" id="SRLO01002103">
    <property type="protein sequence ID" value="TNN33871.1"/>
    <property type="molecule type" value="Genomic_DNA"/>
</dbReference>
<name>A0A4Z2EZB0_9TELE</name>
<accession>A0A4Z2EZB0</accession>
<sequence length="94" mass="10060">MAPFVRRCRPQQNTSGIERRRRRNSSCRSPTPASASSPNTKRPPRLSYLPFARALKAVTDKDGVTSRCGAGGVVSVVSYQAAAGTSGTGLVHMR</sequence>
<feature type="compositionally biased region" description="Low complexity" evidence="1">
    <location>
        <begin position="26"/>
        <end position="38"/>
    </location>
</feature>
<gene>
    <name evidence="2" type="ORF">EYF80_055964</name>
</gene>
<evidence type="ECO:0000313" key="2">
    <source>
        <dbReference type="EMBL" id="TNN33871.1"/>
    </source>
</evidence>
<comment type="caution">
    <text evidence="2">The sequence shown here is derived from an EMBL/GenBank/DDBJ whole genome shotgun (WGS) entry which is preliminary data.</text>
</comment>
<dbReference type="Proteomes" id="UP000314294">
    <property type="component" value="Unassembled WGS sequence"/>
</dbReference>
<feature type="region of interest" description="Disordered" evidence="1">
    <location>
        <begin position="1"/>
        <end position="45"/>
    </location>
</feature>
<keyword evidence="3" id="KW-1185">Reference proteome</keyword>
<evidence type="ECO:0000313" key="3">
    <source>
        <dbReference type="Proteomes" id="UP000314294"/>
    </source>
</evidence>
<protein>
    <submittedName>
        <fullName evidence="2">Uncharacterized protein</fullName>
    </submittedName>
</protein>
<reference evidence="2 3" key="1">
    <citation type="submission" date="2019-03" db="EMBL/GenBank/DDBJ databases">
        <title>First draft genome of Liparis tanakae, snailfish: a comprehensive survey of snailfish specific genes.</title>
        <authorList>
            <person name="Kim W."/>
            <person name="Song I."/>
            <person name="Jeong J.-H."/>
            <person name="Kim D."/>
            <person name="Kim S."/>
            <person name="Ryu S."/>
            <person name="Song J.Y."/>
            <person name="Lee S.K."/>
        </authorList>
    </citation>
    <scope>NUCLEOTIDE SEQUENCE [LARGE SCALE GENOMIC DNA]</scope>
    <source>
        <tissue evidence="2">Muscle</tissue>
    </source>
</reference>